<dbReference type="EMBL" id="WNDS01000004">
    <property type="protein sequence ID" value="KAF1014262.1"/>
    <property type="molecule type" value="Genomic_DNA"/>
</dbReference>
<dbReference type="AlphaFoldDB" id="A0A7V8JL63"/>
<name>A0A7V8JL63_STEMA</name>
<sequence length="242" mass="25865">MKRLYRCWLGLMILAPVLLLREAGAVISRPSLQAAAGDEGAPRPELSPQGTYRVLALADLDAPDVVKQALRAQIQREDAGSLRVEADELPSLDTLRARLPRKQHGDAVLRQRLPSPPSNLQASVLGVAEVIGMEPSGVLDGLRSSGLTRFYRVPGVGIVAFSENNFLAAGTQIEIIAEAQNTRVNGTPAHLGKTVDSAGRSRVELAWTRGSKHYGLAAFGDAGSDVQHNARVLQEIAAAVRD</sequence>
<gene>
    <name evidence="1" type="ORF">GAK31_03286</name>
</gene>
<reference evidence="2" key="1">
    <citation type="journal article" date="2020" name="MBio">
        <title>Horizontal gene transfer to a defensive symbiont with a reduced genome amongst a multipartite beetle microbiome.</title>
        <authorList>
            <person name="Waterworth S.C."/>
            <person name="Florez L.V."/>
            <person name="Rees E.R."/>
            <person name="Hertweck C."/>
            <person name="Kaltenpoth M."/>
            <person name="Kwan J.C."/>
        </authorList>
    </citation>
    <scope>NUCLEOTIDE SEQUENCE [LARGE SCALE GENOMIC DNA]</scope>
</reference>
<evidence type="ECO:0000313" key="1">
    <source>
        <dbReference type="EMBL" id="KAF1014262.1"/>
    </source>
</evidence>
<comment type="caution">
    <text evidence="1">The sequence shown here is derived from an EMBL/GenBank/DDBJ whole genome shotgun (WGS) entry which is preliminary data.</text>
</comment>
<accession>A0A7V8JL63</accession>
<protein>
    <submittedName>
        <fullName evidence="1">Uncharacterized protein</fullName>
    </submittedName>
</protein>
<organism evidence="1 2">
    <name type="scientific">Stenotrophomonas maltophilia</name>
    <name type="common">Pseudomonas maltophilia</name>
    <name type="synonym">Xanthomonas maltophilia</name>
    <dbReference type="NCBI Taxonomy" id="40324"/>
    <lineage>
        <taxon>Bacteria</taxon>
        <taxon>Pseudomonadati</taxon>
        <taxon>Pseudomonadota</taxon>
        <taxon>Gammaproteobacteria</taxon>
        <taxon>Lysobacterales</taxon>
        <taxon>Lysobacteraceae</taxon>
        <taxon>Stenotrophomonas</taxon>
        <taxon>Stenotrophomonas maltophilia group</taxon>
    </lineage>
</organism>
<proteinExistence type="predicted"/>
<dbReference type="Proteomes" id="UP000487117">
    <property type="component" value="Unassembled WGS sequence"/>
</dbReference>
<evidence type="ECO:0000313" key="2">
    <source>
        <dbReference type="Proteomes" id="UP000487117"/>
    </source>
</evidence>